<name>A0A098YWY3_9BACT</name>
<dbReference type="Proteomes" id="UP000029723">
    <property type="component" value="Unassembled WGS sequence"/>
</dbReference>
<dbReference type="InterPro" id="IPR016193">
    <property type="entry name" value="Cytidine_deaminase-like"/>
</dbReference>
<evidence type="ECO:0008006" key="3">
    <source>
        <dbReference type="Google" id="ProtNLM"/>
    </source>
</evidence>
<evidence type="ECO:0000313" key="2">
    <source>
        <dbReference type="Proteomes" id="UP000029723"/>
    </source>
</evidence>
<proteinExistence type="predicted"/>
<organism evidence="1 2">
    <name type="scientific">Hoylesella timonensis S9-PR14</name>
    <dbReference type="NCBI Taxonomy" id="1401062"/>
    <lineage>
        <taxon>Bacteria</taxon>
        <taxon>Pseudomonadati</taxon>
        <taxon>Bacteroidota</taxon>
        <taxon>Bacteroidia</taxon>
        <taxon>Bacteroidales</taxon>
        <taxon>Prevotellaceae</taxon>
        <taxon>Hoylesella</taxon>
    </lineage>
</organism>
<dbReference type="InterPro" id="IPR015067">
    <property type="entry name" value="DUF1893_TM1506-like"/>
</dbReference>
<dbReference type="InterPro" id="IPR037081">
    <property type="entry name" value="Hyp_TM1506"/>
</dbReference>
<gene>
    <name evidence="1" type="ORF">HMPREF9304_00480</name>
</gene>
<dbReference type="OrthoDB" id="9815422at2"/>
<dbReference type="SUPFAM" id="SSF53927">
    <property type="entry name" value="Cytidine deaminase-like"/>
    <property type="match status" value="1"/>
</dbReference>
<reference evidence="1 2" key="1">
    <citation type="submission" date="2014-07" db="EMBL/GenBank/DDBJ databases">
        <authorList>
            <person name="McCorrison J."/>
            <person name="Sanka R."/>
            <person name="Torralba M."/>
            <person name="Gillis M."/>
            <person name="Haft D.H."/>
            <person name="Methe B."/>
            <person name="Sutton G."/>
            <person name="Nelson K.E."/>
        </authorList>
    </citation>
    <scope>NUCLEOTIDE SEQUENCE [LARGE SCALE GENOMIC DNA]</scope>
    <source>
        <strain evidence="1 2">S9-PR14</strain>
    </source>
</reference>
<dbReference type="AlphaFoldDB" id="A0A098YWY3"/>
<protein>
    <recommendedName>
        <fullName evidence="3">DUF1893 domain-containing protein</fullName>
    </recommendedName>
</protein>
<sequence length="117" mass="13182">MLMMSELIDMLHTEDCSMVLLHEGNIRIFKGRGVRTLYHLLNEAPESLLKSKIAVKAVGKTAARAMTEGGVVEVYADVMSQEAYAWLEDAGVKVNCEKKVDHQRFLKIWAEMGEIKD</sequence>
<dbReference type="EMBL" id="JRPQ01000006">
    <property type="protein sequence ID" value="KGI23108.1"/>
    <property type="molecule type" value="Genomic_DNA"/>
</dbReference>
<accession>A0A098YWY3</accession>
<dbReference type="GO" id="GO:0003824">
    <property type="term" value="F:catalytic activity"/>
    <property type="evidence" value="ECO:0007669"/>
    <property type="project" value="InterPro"/>
</dbReference>
<evidence type="ECO:0000313" key="1">
    <source>
        <dbReference type="EMBL" id="KGI23108.1"/>
    </source>
</evidence>
<dbReference type="Gene3D" id="3.40.140.30">
    <property type="entry name" value="Hypothetical protein TM1506"/>
    <property type="match status" value="1"/>
</dbReference>
<dbReference type="RefSeq" id="WP_036925646.1">
    <property type="nucleotide sequence ID" value="NZ_JRPQ01000006.1"/>
</dbReference>
<dbReference type="Pfam" id="PF08973">
    <property type="entry name" value="TM1506"/>
    <property type="match status" value="1"/>
</dbReference>
<comment type="caution">
    <text evidence="1">The sequence shown here is derived from an EMBL/GenBank/DDBJ whole genome shotgun (WGS) entry which is preliminary data.</text>
</comment>